<gene>
    <name evidence="2" type="ORF">L3X38_016229</name>
</gene>
<accession>A0AAD4W4W2</accession>
<comment type="caution">
    <text evidence="2">The sequence shown here is derived from an EMBL/GenBank/DDBJ whole genome shotgun (WGS) entry which is preliminary data.</text>
</comment>
<keyword evidence="1" id="KW-0732">Signal</keyword>
<evidence type="ECO:0000313" key="2">
    <source>
        <dbReference type="EMBL" id="KAI5336960.1"/>
    </source>
</evidence>
<name>A0AAD4W4W2_PRUDU</name>
<feature type="signal peptide" evidence="1">
    <location>
        <begin position="1"/>
        <end position="23"/>
    </location>
</feature>
<sequence>MDMKGSNLAVVVMMFMMVWVAMGQSVVDPNFVDYYSLADDVTPFENSPHVDKIPPPHQNPRPVIPPFEAVSPPMIRIPIVPKSPPPTSHHVPPKHNPCLRKCHRKCNDNDKLIVRKACFEACPAECKIEATMSLKKCIIACVKAIPTCTYPTSAIVAENNFKGQFDFCYKRCSSRMKINN</sequence>
<dbReference type="EMBL" id="JAJFAZ020000003">
    <property type="protein sequence ID" value="KAI5336960.1"/>
    <property type="molecule type" value="Genomic_DNA"/>
</dbReference>
<dbReference type="AlphaFoldDB" id="A0AAD4W4W2"/>
<feature type="chain" id="PRO_5042164174" evidence="1">
    <location>
        <begin position="24"/>
        <end position="180"/>
    </location>
</feature>
<reference evidence="2 3" key="1">
    <citation type="journal article" date="2022" name="G3 (Bethesda)">
        <title>Whole-genome sequence and methylome profiling of the almond [Prunus dulcis (Mill.) D.A. Webb] cultivar 'Nonpareil'.</title>
        <authorList>
            <person name="D'Amico-Willman K.M."/>
            <person name="Ouma W.Z."/>
            <person name="Meulia T."/>
            <person name="Sideli G.M."/>
            <person name="Gradziel T.M."/>
            <person name="Fresnedo-Ramirez J."/>
        </authorList>
    </citation>
    <scope>NUCLEOTIDE SEQUENCE [LARGE SCALE GENOMIC DNA]</scope>
    <source>
        <strain evidence="2">Clone GOH B32 T37-40</strain>
    </source>
</reference>
<dbReference type="Proteomes" id="UP001054821">
    <property type="component" value="Chromosome 3"/>
</dbReference>
<evidence type="ECO:0000256" key="1">
    <source>
        <dbReference type="SAM" id="SignalP"/>
    </source>
</evidence>
<organism evidence="2 3">
    <name type="scientific">Prunus dulcis</name>
    <name type="common">Almond</name>
    <name type="synonym">Amygdalus dulcis</name>
    <dbReference type="NCBI Taxonomy" id="3755"/>
    <lineage>
        <taxon>Eukaryota</taxon>
        <taxon>Viridiplantae</taxon>
        <taxon>Streptophyta</taxon>
        <taxon>Embryophyta</taxon>
        <taxon>Tracheophyta</taxon>
        <taxon>Spermatophyta</taxon>
        <taxon>Magnoliopsida</taxon>
        <taxon>eudicotyledons</taxon>
        <taxon>Gunneridae</taxon>
        <taxon>Pentapetalae</taxon>
        <taxon>rosids</taxon>
        <taxon>fabids</taxon>
        <taxon>Rosales</taxon>
        <taxon>Rosaceae</taxon>
        <taxon>Amygdaloideae</taxon>
        <taxon>Amygdaleae</taxon>
        <taxon>Prunus</taxon>
    </lineage>
</organism>
<protein>
    <submittedName>
        <fullName evidence="2">Uncharacterized protein</fullName>
    </submittedName>
</protein>
<evidence type="ECO:0000313" key="3">
    <source>
        <dbReference type="Proteomes" id="UP001054821"/>
    </source>
</evidence>
<keyword evidence="3" id="KW-1185">Reference proteome</keyword>
<proteinExistence type="predicted"/>